<sequence length="332" mass="35527">MADVDGKTVFMNGSRVARACLVILGMIYGMAAQAADQSILIGTGGQTGVYYRVGGALCRLINKSPLGAQVKCSYATSGGSVANIDDLRAGRIQVGIVQSDWQYHAFHGSAPEVLGAGEFGNMRALFSLYSEPFTVLARRDAGIERFEDLKGHVVNVGNPGSGQRATLEILMRRMGWTMADFSEIRELKSAEQSSALCAGLVDAIVFTVGHPNPSISEATTACDTNLVSVENQAVDALVRTTDYYARAVIPGGTYKGNPDDIGTFGVGATVVTVKGLDPDLVYGLMQAVFGNLGRFKKMHPSFGRLNPLTMLGNNSAPFHEGALRYYRKHGWM</sequence>
<accession>A0A3D9H5Q0</accession>
<dbReference type="SUPFAM" id="SSF53850">
    <property type="entry name" value="Periplasmic binding protein-like II"/>
    <property type="match status" value="1"/>
</dbReference>
<reference evidence="2 3" key="1">
    <citation type="submission" date="2018-07" db="EMBL/GenBank/DDBJ databases">
        <title>Genomic Encyclopedia of Type Strains, Phase III (KMG-III): the genomes of soil and plant-associated and newly described type strains.</title>
        <authorList>
            <person name="Whitman W."/>
        </authorList>
    </citation>
    <scope>NUCLEOTIDE SEQUENCE [LARGE SCALE GENOMIC DNA]</scope>
    <source>
        <strain evidence="2 3">CECT 8488</strain>
    </source>
</reference>
<evidence type="ECO:0000256" key="1">
    <source>
        <dbReference type="SAM" id="SignalP"/>
    </source>
</evidence>
<dbReference type="EMBL" id="QRDW01000013">
    <property type="protein sequence ID" value="RED44837.1"/>
    <property type="molecule type" value="Genomic_DNA"/>
</dbReference>
<dbReference type="Proteomes" id="UP000256845">
    <property type="component" value="Unassembled WGS sequence"/>
</dbReference>
<name>A0A3D9H5Q0_9PROT</name>
<evidence type="ECO:0008006" key="4">
    <source>
        <dbReference type="Google" id="ProtNLM"/>
    </source>
</evidence>
<dbReference type="CDD" id="cd13568">
    <property type="entry name" value="PBP2_TAXI_TRAP_like_3"/>
    <property type="match status" value="1"/>
</dbReference>
<evidence type="ECO:0000313" key="2">
    <source>
        <dbReference type="EMBL" id="RED44837.1"/>
    </source>
</evidence>
<organism evidence="2 3">
    <name type="scientific">Aestuariispira insulae</name>
    <dbReference type="NCBI Taxonomy" id="1461337"/>
    <lineage>
        <taxon>Bacteria</taxon>
        <taxon>Pseudomonadati</taxon>
        <taxon>Pseudomonadota</taxon>
        <taxon>Alphaproteobacteria</taxon>
        <taxon>Rhodospirillales</taxon>
        <taxon>Kiloniellaceae</taxon>
        <taxon>Aestuariispira</taxon>
    </lineage>
</organism>
<dbReference type="Pfam" id="PF16868">
    <property type="entry name" value="NMT1_3"/>
    <property type="match status" value="1"/>
</dbReference>
<comment type="caution">
    <text evidence="2">The sequence shown here is derived from an EMBL/GenBank/DDBJ whole genome shotgun (WGS) entry which is preliminary data.</text>
</comment>
<dbReference type="AlphaFoldDB" id="A0A3D9H5Q0"/>
<keyword evidence="1" id="KW-0732">Signal</keyword>
<dbReference type="PANTHER" id="PTHR42941">
    <property type="entry name" value="SLL1037 PROTEIN"/>
    <property type="match status" value="1"/>
</dbReference>
<gene>
    <name evidence="2" type="ORF">DFP90_11342</name>
</gene>
<feature type="signal peptide" evidence="1">
    <location>
        <begin position="1"/>
        <end position="34"/>
    </location>
</feature>
<dbReference type="PANTHER" id="PTHR42941:SF1">
    <property type="entry name" value="SLL1037 PROTEIN"/>
    <property type="match status" value="1"/>
</dbReference>
<feature type="chain" id="PRO_5017807662" description="TRAP transporter TAXI family solute receptor" evidence="1">
    <location>
        <begin position="35"/>
        <end position="332"/>
    </location>
</feature>
<dbReference type="InterPro" id="IPR011852">
    <property type="entry name" value="TRAP_TAXI"/>
</dbReference>
<evidence type="ECO:0000313" key="3">
    <source>
        <dbReference type="Proteomes" id="UP000256845"/>
    </source>
</evidence>
<dbReference type="NCBIfam" id="TIGR02122">
    <property type="entry name" value="TRAP_TAXI"/>
    <property type="match status" value="1"/>
</dbReference>
<proteinExistence type="predicted"/>
<keyword evidence="3" id="KW-1185">Reference proteome</keyword>
<dbReference type="Gene3D" id="3.40.190.10">
    <property type="entry name" value="Periplasmic binding protein-like II"/>
    <property type="match status" value="2"/>
</dbReference>
<protein>
    <recommendedName>
        <fullName evidence="4">TRAP transporter TAXI family solute receptor</fullName>
    </recommendedName>
</protein>